<feature type="region of interest" description="Disordered" evidence="1">
    <location>
        <begin position="85"/>
        <end position="105"/>
    </location>
</feature>
<dbReference type="Proteomes" id="UP000645555">
    <property type="component" value="Unassembled WGS sequence"/>
</dbReference>
<accession>A0A918U595</accession>
<evidence type="ECO:0000313" key="3">
    <source>
        <dbReference type="Proteomes" id="UP000645555"/>
    </source>
</evidence>
<feature type="compositionally biased region" description="Basic and acidic residues" evidence="1">
    <location>
        <begin position="193"/>
        <end position="203"/>
    </location>
</feature>
<protein>
    <submittedName>
        <fullName evidence="2">Uncharacterized protein</fullName>
    </submittedName>
</protein>
<dbReference type="AlphaFoldDB" id="A0A918U595"/>
<evidence type="ECO:0000256" key="1">
    <source>
        <dbReference type="SAM" id="MobiDB-lite"/>
    </source>
</evidence>
<dbReference type="EMBL" id="BMWD01000038">
    <property type="protein sequence ID" value="GGX92941.1"/>
    <property type="molecule type" value="Genomic_DNA"/>
</dbReference>
<keyword evidence="3" id="KW-1185">Reference proteome</keyword>
<dbReference type="RefSeq" id="WP_229916848.1">
    <property type="nucleotide sequence ID" value="NZ_BMWD01000038.1"/>
</dbReference>
<name>A0A918U595_9ACTN</name>
<organism evidence="2 3">
    <name type="scientific">Streptomyces fructofermentans</name>
    <dbReference type="NCBI Taxonomy" id="152141"/>
    <lineage>
        <taxon>Bacteria</taxon>
        <taxon>Bacillati</taxon>
        <taxon>Actinomycetota</taxon>
        <taxon>Actinomycetes</taxon>
        <taxon>Kitasatosporales</taxon>
        <taxon>Streptomycetaceae</taxon>
        <taxon>Streptomyces</taxon>
    </lineage>
</organism>
<sequence>MNDFAHFGAEPGDDLRHFDVPRRAEPGEWPMLEAALAVVNRDLSATLPGRDALVLVVAPPGRPLPSGAIDTPQVYVAMSDGRWHGDQVNAVDPEDGDPPEPDDAGTALTLVADAAQSTVMELLSQVWPVCPEHRIGTHPRPAGTTADWLPGDTSTDGPPVWWCRGSLDGPGHDVCTVGELAATLPGKQRRALRRTERGRAGRR</sequence>
<feature type="region of interest" description="Disordered" evidence="1">
    <location>
        <begin position="184"/>
        <end position="203"/>
    </location>
</feature>
<proteinExistence type="predicted"/>
<reference evidence="2" key="2">
    <citation type="submission" date="2020-09" db="EMBL/GenBank/DDBJ databases">
        <authorList>
            <person name="Sun Q."/>
            <person name="Ohkuma M."/>
        </authorList>
    </citation>
    <scope>NUCLEOTIDE SEQUENCE</scope>
    <source>
        <strain evidence="2">JCM 4956</strain>
    </source>
</reference>
<evidence type="ECO:0000313" key="2">
    <source>
        <dbReference type="EMBL" id="GGX92941.1"/>
    </source>
</evidence>
<comment type="caution">
    <text evidence="2">The sequence shown here is derived from an EMBL/GenBank/DDBJ whole genome shotgun (WGS) entry which is preliminary data.</text>
</comment>
<reference evidence="2" key="1">
    <citation type="journal article" date="2014" name="Int. J. Syst. Evol. Microbiol.">
        <title>Complete genome sequence of Corynebacterium casei LMG S-19264T (=DSM 44701T), isolated from a smear-ripened cheese.</title>
        <authorList>
            <consortium name="US DOE Joint Genome Institute (JGI-PGF)"/>
            <person name="Walter F."/>
            <person name="Albersmeier A."/>
            <person name="Kalinowski J."/>
            <person name="Ruckert C."/>
        </authorList>
    </citation>
    <scope>NUCLEOTIDE SEQUENCE</scope>
    <source>
        <strain evidence="2">JCM 4956</strain>
    </source>
</reference>
<gene>
    <name evidence="2" type="ORF">GCM10010515_69830</name>
</gene>
<feature type="compositionally biased region" description="Acidic residues" evidence="1">
    <location>
        <begin position="92"/>
        <end position="103"/>
    </location>
</feature>